<keyword evidence="4 10" id="KW-0547">Nucleotide-binding</keyword>
<comment type="catalytic activity">
    <reaction evidence="9 10">
        <text>XTP + H2O = XMP + diphosphate + H(+)</text>
        <dbReference type="Rhea" id="RHEA:28610"/>
        <dbReference type="ChEBI" id="CHEBI:15377"/>
        <dbReference type="ChEBI" id="CHEBI:15378"/>
        <dbReference type="ChEBI" id="CHEBI:33019"/>
        <dbReference type="ChEBI" id="CHEBI:57464"/>
        <dbReference type="ChEBI" id="CHEBI:61314"/>
        <dbReference type="EC" id="3.6.1.66"/>
    </reaction>
</comment>
<dbReference type="NCBIfam" id="TIGR00042">
    <property type="entry name" value="RdgB/HAM1 family non-canonical purine NTP pyrophosphatase"/>
    <property type="match status" value="1"/>
</dbReference>
<dbReference type="InterPro" id="IPR002637">
    <property type="entry name" value="RdgB/HAM1"/>
</dbReference>
<organism evidence="12 13">
    <name type="scientific">Roseimaritima multifibrata</name>
    <dbReference type="NCBI Taxonomy" id="1930274"/>
    <lineage>
        <taxon>Bacteria</taxon>
        <taxon>Pseudomonadati</taxon>
        <taxon>Planctomycetota</taxon>
        <taxon>Planctomycetia</taxon>
        <taxon>Pirellulales</taxon>
        <taxon>Pirellulaceae</taxon>
        <taxon>Roseimaritima</taxon>
    </lineage>
</organism>
<gene>
    <name evidence="12" type="ORF">FF011L_17450</name>
</gene>
<comment type="catalytic activity">
    <reaction evidence="10">
        <text>ITP + H2O = IMP + diphosphate + H(+)</text>
        <dbReference type="Rhea" id="RHEA:29399"/>
        <dbReference type="ChEBI" id="CHEBI:15377"/>
        <dbReference type="ChEBI" id="CHEBI:15378"/>
        <dbReference type="ChEBI" id="CHEBI:33019"/>
        <dbReference type="ChEBI" id="CHEBI:58053"/>
        <dbReference type="ChEBI" id="CHEBI:61402"/>
        <dbReference type="EC" id="3.6.1.66"/>
    </reaction>
</comment>
<comment type="subunit">
    <text evidence="2 10">Homodimer.</text>
</comment>
<dbReference type="Gene3D" id="3.90.950.10">
    <property type="match status" value="1"/>
</dbReference>
<dbReference type="GO" id="GO:0036220">
    <property type="term" value="F:ITP diphosphatase activity"/>
    <property type="evidence" value="ECO:0007669"/>
    <property type="project" value="UniProtKB-UniRule"/>
</dbReference>
<feature type="binding site" evidence="10">
    <location>
        <position position="62"/>
    </location>
    <ligand>
        <name>Mg(2+)</name>
        <dbReference type="ChEBI" id="CHEBI:18420"/>
    </ligand>
</feature>
<keyword evidence="7 10" id="KW-0546">Nucleotide metabolism</keyword>
<dbReference type="GO" id="GO:0000166">
    <property type="term" value="F:nucleotide binding"/>
    <property type="evidence" value="ECO:0007669"/>
    <property type="project" value="UniProtKB-KW"/>
</dbReference>
<feature type="binding site" evidence="10">
    <location>
        <begin position="175"/>
        <end position="178"/>
    </location>
    <ligand>
        <name>substrate</name>
    </ligand>
</feature>
<proteinExistence type="inferred from homology"/>
<dbReference type="GO" id="GO:0009117">
    <property type="term" value="P:nucleotide metabolic process"/>
    <property type="evidence" value="ECO:0007669"/>
    <property type="project" value="UniProtKB-KW"/>
</dbReference>
<sequence>MGNPVCGFLSLPTFTLDIILLMFDLVLGTSNAKKLLELQQILPSEAIRLTSLAELDNAMDVEETGTTFLENATLKAAEQAIHLKRWVLAEDSGLSVEALQGAPGVYSARFSDPGATDERNNDLLLEKLEGVPAGRRRAFYSCQICLSDPEGNIRLAADGRCYGVIGETRCGSQGFGYDPLFIVPEFHQTFGELGPMVKQAISHRARALRKFIPQLMSLIECEANHG</sequence>
<evidence type="ECO:0000313" key="12">
    <source>
        <dbReference type="EMBL" id="QDS92990.1"/>
    </source>
</evidence>
<dbReference type="EC" id="3.6.1.66" evidence="10"/>
<keyword evidence="3 10" id="KW-0479">Metal-binding</keyword>
<evidence type="ECO:0000256" key="3">
    <source>
        <dbReference type="ARBA" id="ARBA00022723"/>
    </source>
</evidence>
<feature type="binding site" evidence="10">
    <location>
        <begin position="29"/>
        <end position="34"/>
    </location>
    <ligand>
        <name>substrate</name>
    </ligand>
</feature>
<comment type="cofactor">
    <cofactor evidence="10">
        <name>Mg(2+)</name>
        <dbReference type="ChEBI" id="CHEBI:18420"/>
    </cofactor>
    <text evidence="10">Binds 1 Mg(2+) ion per subunit.</text>
</comment>
<dbReference type="InterPro" id="IPR020922">
    <property type="entry name" value="dITP/XTP_pyrophosphatase"/>
</dbReference>
<dbReference type="EMBL" id="CP036262">
    <property type="protein sequence ID" value="QDS92990.1"/>
    <property type="molecule type" value="Genomic_DNA"/>
</dbReference>
<dbReference type="InterPro" id="IPR029001">
    <property type="entry name" value="ITPase-like_fam"/>
</dbReference>
<dbReference type="GO" id="GO:0035870">
    <property type="term" value="F:dITP diphosphatase activity"/>
    <property type="evidence" value="ECO:0007669"/>
    <property type="project" value="UniProtKB-UniRule"/>
</dbReference>
<dbReference type="GO" id="GO:0036222">
    <property type="term" value="F:XTP diphosphatase activity"/>
    <property type="evidence" value="ECO:0007669"/>
    <property type="project" value="UniProtKB-UniRule"/>
</dbReference>
<dbReference type="AlphaFoldDB" id="A0A517MDM6"/>
<evidence type="ECO:0000256" key="2">
    <source>
        <dbReference type="ARBA" id="ARBA00011738"/>
    </source>
</evidence>
<dbReference type="Pfam" id="PF01725">
    <property type="entry name" value="Ham1p_like"/>
    <property type="match status" value="1"/>
</dbReference>
<dbReference type="PANTHER" id="PTHR11067:SF9">
    <property type="entry name" value="INOSINE TRIPHOSPHATE PYROPHOSPHATASE"/>
    <property type="match status" value="1"/>
</dbReference>
<evidence type="ECO:0000256" key="9">
    <source>
        <dbReference type="ARBA" id="ARBA00052017"/>
    </source>
</evidence>
<dbReference type="SUPFAM" id="SSF52972">
    <property type="entry name" value="ITPase-like"/>
    <property type="match status" value="1"/>
</dbReference>
<feature type="binding site" evidence="10">
    <location>
        <position position="198"/>
    </location>
    <ligand>
        <name>substrate</name>
    </ligand>
</feature>
<dbReference type="GO" id="GO:0009146">
    <property type="term" value="P:purine nucleoside triphosphate catabolic process"/>
    <property type="evidence" value="ECO:0007669"/>
    <property type="project" value="UniProtKB-UniRule"/>
</dbReference>
<dbReference type="PANTHER" id="PTHR11067">
    <property type="entry name" value="INOSINE TRIPHOSPHATE PYROPHOSPHATASE/HAM1 PROTEIN"/>
    <property type="match status" value="1"/>
</dbReference>
<dbReference type="KEGG" id="rml:FF011L_17450"/>
<dbReference type="GO" id="GO:0046872">
    <property type="term" value="F:metal ion binding"/>
    <property type="evidence" value="ECO:0007669"/>
    <property type="project" value="UniProtKB-KW"/>
</dbReference>
<evidence type="ECO:0000256" key="1">
    <source>
        <dbReference type="ARBA" id="ARBA00008023"/>
    </source>
</evidence>
<evidence type="ECO:0000256" key="6">
    <source>
        <dbReference type="ARBA" id="ARBA00022842"/>
    </source>
</evidence>
<evidence type="ECO:0000313" key="13">
    <source>
        <dbReference type="Proteomes" id="UP000320672"/>
    </source>
</evidence>
<feature type="binding site" evidence="10">
    <location>
        <begin position="203"/>
        <end position="204"/>
    </location>
    <ligand>
        <name>substrate</name>
    </ligand>
</feature>
<evidence type="ECO:0000256" key="10">
    <source>
        <dbReference type="HAMAP-Rule" id="MF_01405"/>
    </source>
</evidence>
<evidence type="ECO:0000256" key="8">
    <source>
        <dbReference type="ARBA" id="ARBA00051875"/>
    </source>
</evidence>
<feature type="binding site" evidence="10">
    <location>
        <position position="92"/>
    </location>
    <ligand>
        <name>substrate</name>
    </ligand>
</feature>
<evidence type="ECO:0000256" key="11">
    <source>
        <dbReference type="RuleBase" id="RU003781"/>
    </source>
</evidence>
<evidence type="ECO:0000256" key="5">
    <source>
        <dbReference type="ARBA" id="ARBA00022801"/>
    </source>
</evidence>
<keyword evidence="5 10" id="KW-0378">Hydrolase</keyword>
<comment type="catalytic activity">
    <reaction evidence="8 10">
        <text>dITP + H2O = dIMP + diphosphate + H(+)</text>
        <dbReference type="Rhea" id="RHEA:28342"/>
        <dbReference type="ChEBI" id="CHEBI:15377"/>
        <dbReference type="ChEBI" id="CHEBI:15378"/>
        <dbReference type="ChEBI" id="CHEBI:33019"/>
        <dbReference type="ChEBI" id="CHEBI:61194"/>
        <dbReference type="ChEBI" id="CHEBI:61382"/>
        <dbReference type="EC" id="3.6.1.66"/>
    </reaction>
</comment>
<dbReference type="FunFam" id="3.90.950.10:FF:000001">
    <property type="entry name" value="dITP/XTP pyrophosphatase"/>
    <property type="match status" value="1"/>
</dbReference>
<dbReference type="Proteomes" id="UP000320672">
    <property type="component" value="Chromosome"/>
</dbReference>
<protein>
    <recommendedName>
        <fullName evidence="10">dITP/XTP pyrophosphatase</fullName>
        <ecNumber evidence="10">3.6.1.66</ecNumber>
    </recommendedName>
    <alternativeName>
        <fullName evidence="10">Non-canonical purine NTP pyrophosphatase</fullName>
    </alternativeName>
    <alternativeName>
        <fullName evidence="10">Non-standard purine NTP pyrophosphatase</fullName>
    </alternativeName>
    <alternativeName>
        <fullName evidence="10">Nucleoside-triphosphate diphosphatase</fullName>
    </alternativeName>
    <alternativeName>
        <fullName evidence="10">Nucleoside-triphosphate pyrophosphatase</fullName>
        <shortName evidence="10">NTPase</shortName>
    </alternativeName>
</protein>
<comment type="similarity">
    <text evidence="1 10 11">Belongs to the HAM1 NTPase family.</text>
</comment>
<feature type="active site" description="Proton acceptor" evidence="10">
    <location>
        <position position="91"/>
    </location>
</feature>
<dbReference type="GO" id="GO:0017111">
    <property type="term" value="F:ribonucleoside triphosphate phosphatase activity"/>
    <property type="evidence" value="ECO:0007669"/>
    <property type="project" value="InterPro"/>
</dbReference>
<keyword evidence="6 10" id="KW-0460">Magnesium</keyword>
<comment type="function">
    <text evidence="10">Pyrophosphatase that catalyzes the hydrolysis of nucleoside triphosphates to their monophosphate derivatives, with a high preference for the non-canonical purine nucleotides XTP (xanthosine triphosphate), dITP (deoxyinosine triphosphate) and ITP. Seems to function as a house-cleaning enzyme that removes non-canonical purine nucleotides from the nucleotide pool, thus preventing their incorporation into DNA/RNA and avoiding chromosomal lesions.</text>
</comment>
<accession>A0A517MDM6</accession>
<dbReference type="CDD" id="cd00515">
    <property type="entry name" value="HAM1"/>
    <property type="match status" value="1"/>
</dbReference>
<dbReference type="GO" id="GO:0005829">
    <property type="term" value="C:cytosol"/>
    <property type="evidence" value="ECO:0007669"/>
    <property type="project" value="TreeGrafter"/>
</dbReference>
<dbReference type="HAMAP" id="MF_01405">
    <property type="entry name" value="Non_canon_purine_NTPase"/>
    <property type="match status" value="1"/>
</dbReference>
<keyword evidence="13" id="KW-1185">Reference proteome</keyword>
<name>A0A517MDM6_9BACT</name>
<evidence type="ECO:0000256" key="7">
    <source>
        <dbReference type="ARBA" id="ARBA00023080"/>
    </source>
</evidence>
<evidence type="ECO:0000256" key="4">
    <source>
        <dbReference type="ARBA" id="ARBA00022741"/>
    </source>
</evidence>
<reference evidence="12 13" key="1">
    <citation type="submission" date="2019-02" db="EMBL/GenBank/DDBJ databases">
        <title>Deep-cultivation of Planctomycetes and their phenomic and genomic characterization uncovers novel biology.</title>
        <authorList>
            <person name="Wiegand S."/>
            <person name="Jogler M."/>
            <person name="Boedeker C."/>
            <person name="Pinto D."/>
            <person name="Vollmers J."/>
            <person name="Rivas-Marin E."/>
            <person name="Kohn T."/>
            <person name="Peeters S.H."/>
            <person name="Heuer A."/>
            <person name="Rast P."/>
            <person name="Oberbeckmann S."/>
            <person name="Bunk B."/>
            <person name="Jeske O."/>
            <person name="Meyerdierks A."/>
            <person name="Storesund J.E."/>
            <person name="Kallscheuer N."/>
            <person name="Luecker S."/>
            <person name="Lage O.M."/>
            <person name="Pohl T."/>
            <person name="Merkel B.J."/>
            <person name="Hornburger P."/>
            <person name="Mueller R.-W."/>
            <person name="Bruemmer F."/>
            <person name="Labrenz M."/>
            <person name="Spormann A.M."/>
            <person name="Op den Camp H."/>
            <person name="Overmann J."/>
            <person name="Amann R."/>
            <person name="Jetten M.S.M."/>
            <person name="Mascher T."/>
            <person name="Medema M.H."/>
            <person name="Devos D.P."/>
            <person name="Kaster A.-K."/>
            <person name="Ovreas L."/>
            <person name="Rohde M."/>
            <person name="Galperin M.Y."/>
            <person name="Jogler C."/>
        </authorList>
    </citation>
    <scope>NUCLEOTIDE SEQUENCE [LARGE SCALE GENOMIC DNA]</scope>
    <source>
        <strain evidence="12 13">FF011L</strain>
    </source>
</reference>
<feature type="binding site" evidence="10">
    <location>
        <position position="91"/>
    </location>
    <ligand>
        <name>Mg(2+)</name>
        <dbReference type="ChEBI" id="CHEBI:18420"/>
    </ligand>
</feature>